<name>A0A377I1U8_HAEPH</name>
<dbReference type="RefSeq" id="WP_119222780.1">
    <property type="nucleotide sequence ID" value="NZ_UGHH01000002.1"/>
</dbReference>
<dbReference type="Proteomes" id="UP000254867">
    <property type="component" value="Unassembled WGS sequence"/>
</dbReference>
<feature type="compositionally biased region" description="Basic residues" evidence="1">
    <location>
        <begin position="45"/>
        <end position="60"/>
    </location>
</feature>
<evidence type="ECO:0000313" key="2">
    <source>
        <dbReference type="EMBL" id="STO64329.1"/>
    </source>
</evidence>
<sequence>MAGFTINRIVPNTHLSHQGYRGNAPTGNAKPHFKMHKTAGEAKKAQRTANRRKSMGGKGG</sequence>
<accession>A0A377I1U8</accession>
<dbReference type="EMBL" id="UGHH01000002">
    <property type="protein sequence ID" value="STO64329.1"/>
    <property type="molecule type" value="Genomic_DNA"/>
</dbReference>
<evidence type="ECO:0000313" key="3">
    <source>
        <dbReference type="Proteomes" id="UP000254867"/>
    </source>
</evidence>
<organism evidence="2 3">
    <name type="scientific">Haemophilus parahaemolyticus</name>
    <dbReference type="NCBI Taxonomy" id="735"/>
    <lineage>
        <taxon>Bacteria</taxon>
        <taxon>Pseudomonadati</taxon>
        <taxon>Pseudomonadota</taxon>
        <taxon>Gammaproteobacteria</taxon>
        <taxon>Pasteurellales</taxon>
        <taxon>Pasteurellaceae</taxon>
        <taxon>Haemophilus</taxon>
    </lineage>
</organism>
<feature type="region of interest" description="Disordered" evidence="1">
    <location>
        <begin position="1"/>
        <end position="60"/>
    </location>
</feature>
<dbReference type="AlphaFoldDB" id="A0A377I1U8"/>
<proteinExistence type="predicted"/>
<reference evidence="2 3" key="1">
    <citation type="submission" date="2018-06" db="EMBL/GenBank/DDBJ databases">
        <authorList>
            <consortium name="Pathogen Informatics"/>
            <person name="Doyle S."/>
        </authorList>
    </citation>
    <scope>NUCLEOTIDE SEQUENCE [LARGE SCALE GENOMIC DNA]</scope>
    <source>
        <strain evidence="2 3">NCTC10794</strain>
    </source>
</reference>
<gene>
    <name evidence="2" type="ORF">NCTC10794_01393</name>
</gene>
<evidence type="ECO:0000256" key="1">
    <source>
        <dbReference type="SAM" id="MobiDB-lite"/>
    </source>
</evidence>
<protein>
    <submittedName>
        <fullName evidence="2">Uncharacterized protein</fullName>
    </submittedName>
</protein>